<feature type="region of interest" description="Disordered" evidence="1">
    <location>
        <begin position="669"/>
        <end position="704"/>
    </location>
</feature>
<protein>
    <submittedName>
        <fullName evidence="2">Uncharacterized protein</fullName>
    </submittedName>
</protein>
<gene>
    <name evidence="2" type="ORF">IFR04_001288</name>
</gene>
<feature type="region of interest" description="Disordered" evidence="1">
    <location>
        <begin position="403"/>
        <end position="456"/>
    </location>
</feature>
<feature type="region of interest" description="Disordered" evidence="1">
    <location>
        <begin position="22"/>
        <end position="96"/>
    </location>
</feature>
<dbReference type="EMBL" id="JAFJYH010000009">
    <property type="protein sequence ID" value="KAG4425591.1"/>
    <property type="molecule type" value="Genomic_DNA"/>
</dbReference>
<feature type="compositionally biased region" description="Polar residues" evidence="1">
    <location>
        <begin position="680"/>
        <end position="695"/>
    </location>
</feature>
<feature type="compositionally biased region" description="Polar residues" evidence="1">
    <location>
        <begin position="436"/>
        <end position="447"/>
    </location>
</feature>
<name>A0A8H7WIM1_9HELO</name>
<accession>A0A8H7WIM1</accession>
<reference evidence="2" key="1">
    <citation type="submission" date="2021-02" db="EMBL/GenBank/DDBJ databases">
        <title>Genome sequence Cadophora malorum strain M34.</title>
        <authorList>
            <person name="Stefanovic E."/>
            <person name="Vu D."/>
            <person name="Scully C."/>
            <person name="Dijksterhuis J."/>
            <person name="Roader J."/>
            <person name="Houbraken J."/>
        </authorList>
    </citation>
    <scope>NUCLEOTIDE SEQUENCE</scope>
    <source>
        <strain evidence="2">M34</strain>
    </source>
</reference>
<sequence length="776" mass="78827">MSANPSRDGLSAGYSSDQVEIARALSKGMTPAGSKARPGRARGSAPSAVSSGRVGHATLSTRPIASAFPSPNPYHSFSSTTAPRTTHAPGARKSGAINPHFANYTVGASTAAPVFKSPPRARAVSPVRGFGGPAAVPTLKPTSPKKLRSSILVVDSTQPMVPSEADTMHGGPQNLVHPQPGWLNVPEQSSVYATPTPAAGGLNTPQVSHGVEPRFIAVQSSRPMAPPAGNTMYGVPQGQPAQVTPQSGWVSVPEQSSAHVNPDPAAGAWNGSQFSRGVVQRFTAVPPSHPMVQQQTDSLLGGNNQNPAAQIQTMALPLQARASIDAIQGQTGGSAGQAAHGTGRVRITTNWTDDDPTKPIIPGHLRQPDGEKVVVEIASKAGLPASKILEQGVMTVGISNSIHAPGNAKGNSSASTPNTTRYQRDVSDSQWMAAASSRNHNIGSNRVPSGDGDVEMSDVQANTRSSVSQGPVGWNNLPTLGASKYAGPATINSKPITTSKSAPTTAVSNENTKPLHQVPAQGFGGFGDINKNIAADLATQFGASGQPISNPFLGNGGQTVRKQAQVSGFGAAAINSAGVNPFQANAIGSGSAQPAGPVAASANGFGAPSAPPAGGYFSANSQNGFGASHSNSSTAQMIQNTSNSNQDGSGIQSTLPLWGTVDHVASNGPDGFSAGGFGASVQSAHQGQTAQTNDGWGSGPFDSTKLAANIDNDIRRLYGGKATAPTHESSPFGPPVVRCAAVSNASGSRQSGSGPPVYQVVQESKKATGLAASRWA</sequence>
<feature type="region of interest" description="Disordered" evidence="1">
    <location>
        <begin position="627"/>
        <end position="655"/>
    </location>
</feature>
<evidence type="ECO:0000256" key="1">
    <source>
        <dbReference type="SAM" id="MobiDB-lite"/>
    </source>
</evidence>
<comment type="caution">
    <text evidence="2">The sequence shown here is derived from an EMBL/GenBank/DDBJ whole genome shotgun (WGS) entry which is preliminary data.</text>
</comment>
<feature type="compositionally biased region" description="Polar residues" evidence="1">
    <location>
        <begin position="409"/>
        <end position="421"/>
    </location>
</feature>
<feature type="compositionally biased region" description="Polar residues" evidence="1">
    <location>
        <begin position="73"/>
        <end position="84"/>
    </location>
</feature>
<dbReference type="Proteomes" id="UP000664132">
    <property type="component" value="Unassembled WGS sequence"/>
</dbReference>
<evidence type="ECO:0000313" key="2">
    <source>
        <dbReference type="EMBL" id="KAG4425591.1"/>
    </source>
</evidence>
<dbReference type="AlphaFoldDB" id="A0A8H7WIM1"/>
<evidence type="ECO:0000313" key="3">
    <source>
        <dbReference type="Proteomes" id="UP000664132"/>
    </source>
</evidence>
<dbReference type="OrthoDB" id="3565260at2759"/>
<keyword evidence="3" id="KW-1185">Reference proteome</keyword>
<organism evidence="2 3">
    <name type="scientific">Cadophora malorum</name>
    <dbReference type="NCBI Taxonomy" id="108018"/>
    <lineage>
        <taxon>Eukaryota</taxon>
        <taxon>Fungi</taxon>
        <taxon>Dikarya</taxon>
        <taxon>Ascomycota</taxon>
        <taxon>Pezizomycotina</taxon>
        <taxon>Leotiomycetes</taxon>
        <taxon>Helotiales</taxon>
        <taxon>Ploettnerulaceae</taxon>
        <taxon>Cadophora</taxon>
    </lineage>
</organism>
<proteinExistence type="predicted"/>